<dbReference type="InterPro" id="IPR050330">
    <property type="entry name" value="Bact_OuterMem_StrucFunc"/>
</dbReference>
<proteinExistence type="predicted"/>
<dbReference type="Pfam" id="PF00691">
    <property type="entry name" value="OmpA"/>
    <property type="match status" value="1"/>
</dbReference>
<dbReference type="InterPro" id="IPR006664">
    <property type="entry name" value="OMP_bac"/>
</dbReference>
<name>A0A845AG30_9SPHN</name>
<dbReference type="PRINTS" id="PR01021">
    <property type="entry name" value="OMPADOMAIN"/>
</dbReference>
<evidence type="ECO:0000256" key="5">
    <source>
        <dbReference type="SAM" id="SignalP"/>
    </source>
</evidence>
<dbReference type="OrthoDB" id="113254at2"/>
<reference evidence="7 8" key="1">
    <citation type="submission" date="2019-12" db="EMBL/GenBank/DDBJ databases">
        <title>Genomic-based taxomic classification of the family Erythrobacteraceae.</title>
        <authorList>
            <person name="Xu L."/>
        </authorList>
    </citation>
    <scope>NUCLEOTIDE SEQUENCE [LARGE SCALE GENOMIC DNA]</scope>
    <source>
        <strain evidence="7 8">DSM 18604</strain>
    </source>
</reference>
<dbReference type="RefSeq" id="WP_160739326.1">
    <property type="nucleotide sequence ID" value="NZ_WTYQ01000003.1"/>
</dbReference>
<comment type="caution">
    <text evidence="7">The sequence shown here is derived from an EMBL/GenBank/DDBJ whole genome shotgun (WGS) entry which is preliminary data.</text>
</comment>
<dbReference type="CDD" id="cd07185">
    <property type="entry name" value="OmpA_C-like"/>
    <property type="match status" value="1"/>
</dbReference>
<feature type="chain" id="PRO_5032625647" evidence="5">
    <location>
        <begin position="27"/>
        <end position="294"/>
    </location>
</feature>
<evidence type="ECO:0000259" key="6">
    <source>
        <dbReference type="PROSITE" id="PS51123"/>
    </source>
</evidence>
<sequence length="294" mass="31068">MSFAINNSKAFLLITMLSVPATASFAAQQDPEPSTTVYGAAAEETDATQTADLTDGPDIEGIISARSGDRMQVTSADGSRSVITIDDSTDIKGTGGFLGLGRKDRAAASLMNGLPVSVETKQAGSVLLASKIRFKNDDLETASMIHTGTDQRFAEQTAATEALRGRMGDIDKYNVKGTTNVHFDTGKAVLSPQAKADLCATARAADGMDNALMLVAGYTDSTGDQEFNQQLSEKRAARVVNYLQQACGWKPYRMLTPTGMAESNPVASNATEEGKAQNRRVSVNILVSKGLDGI</sequence>
<evidence type="ECO:0000313" key="8">
    <source>
        <dbReference type="Proteomes" id="UP000460561"/>
    </source>
</evidence>
<dbReference type="PANTHER" id="PTHR30329">
    <property type="entry name" value="STATOR ELEMENT OF FLAGELLAR MOTOR COMPLEX"/>
    <property type="match status" value="1"/>
</dbReference>
<dbReference type="Proteomes" id="UP000460561">
    <property type="component" value="Unassembled WGS sequence"/>
</dbReference>
<feature type="domain" description="OmpA-like" evidence="6">
    <location>
        <begin position="170"/>
        <end position="289"/>
    </location>
</feature>
<keyword evidence="2 4" id="KW-0472">Membrane</keyword>
<dbReference type="PANTHER" id="PTHR30329:SF21">
    <property type="entry name" value="LIPOPROTEIN YIAD-RELATED"/>
    <property type="match status" value="1"/>
</dbReference>
<dbReference type="Gene3D" id="3.30.1330.60">
    <property type="entry name" value="OmpA-like domain"/>
    <property type="match status" value="1"/>
</dbReference>
<dbReference type="EMBL" id="WTYQ01000003">
    <property type="protein sequence ID" value="MXP26098.1"/>
    <property type="molecule type" value="Genomic_DNA"/>
</dbReference>
<dbReference type="AlphaFoldDB" id="A0A845AG30"/>
<organism evidence="7 8">
    <name type="scientific">Altericroceibacterium indicum</name>
    <dbReference type="NCBI Taxonomy" id="374177"/>
    <lineage>
        <taxon>Bacteria</taxon>
        <taxon>Pseudomonadati</taxon>
        <taxon>Pseudomonadota</taxon>
        <taxon>Alphaproteobacteria</taxon>
        <taxon>Sphingomonadales</taxon>
        <taxon>Erythrobacteraceae</taxon>
        <taxon>Altericroceibacterium</taxon>
    </lineage>
</organism>
<accession>A0A845AG30</accession>
<evidence type="ECO:0000256" key="3">
    <source>
        <dbReference type="ARBA" id="ARBA00023237"/>
    </source>
</evidence>
<evidence type="ECO:0000256" key="4">
    <source>
        <dbReference type="PROSITE-ProRule" id="PRU00473"/>
    </source>
</evidence>
<protein>
    <submittedName>
        <fullName evidence="7">OmpA family protein</fullName>
    </submittedName>
</protein>
<dbReference type="GO" id="GO:0009279">
    <property type="term" value="C:cell outer membrane"/>
    <property type="evidence" value="ECO:0007669"/>
    <property type="project" value="UniProtKB-SubCell"/>
</dbReference>
<dbReference type="PRINTS" id="PR01023">
    <property type="entry name" value="NAFLGMOTY"/>
</dbReference>
<keyword evidence="3" id="KW-0998">Cell outer membrane</keyword>
<dbReference type="InterPro" id="IPR036737">
    <property type="entry name" value="OmpA-like_sf"/>
</dbReference>
<evidence type="ECO:0000256" key="2">
    <source>
        <dbReference type="ARBA" id="ARBA00023136"/>
    </source>
</evidence>
<gene>
    <name evidence="7" type="ORF">GRI39_08625</name>
</gene>
<dbReference type="SUPFAM" id="SSF103088">
    <property type="entry name" value="OmpA-like"/>
    <property type="match status" value="1"/>
</dbReference>
<keyword evidence="5" id="KW-0732">Signal</keyword>
<dbReference type="PROSITE" id="PS51123">
    <property type="entry name" value="OMPA_2"/>
    <property type="match status" value="1"/>
</dbReference>
<evidence type="ECO:0000256" key="1">
    <source>
        <dbReference type="ARBA" id="ARBA00004442"/>
    </source>
</evidence>
<comment type="subcellular location">
    <subcellularLocation>
        <location evidence="1">Cell outer membrane</location>
    </subcellularLocation>
</comment>
<keyword evidence="8" id="KW-1185">Reference proteome</keyword>
<evidence type="ECO:0000313" key="7">
    <source>
        <dbReference type="EMBL" id="MXP26098.1"/>
    </source>
</evidence>
<dbReference type="InterPro" id="IPR006665">
    <property type="entry name" value="OmpA-like"/>
</dbReference>
<feature type="signal peptide" evidence="5">
    <location>
        <begin position="1"/>
        <end position="26"/>
    </location>
</feature>